<proteinExistence type="predicted"/>
<dbReference type="InParanoid" id="A0A212FED0"/>
<dbReference type="Proteomes" id="UP000007151">
    <property type="component" value="Unassembled WGS sequence"/>
</dbReference>
<dbReference type="AlphaFoldDB" id="A0A212FED0"/>
<comment type="caution">
    <text evidence="1">The sequence shown here is derived from an EMBL/GenBank/DDBJ whole genome shotgun (WGS) entry which is preliminary data.</text>
</comment>
<reference evidence="1 2" key="1">
    <citation type="journal article" date="2011" name="Cell">
        <title>The monarch butterfly genome yields insights into long-distance migration.</title>
        <authorList>
            <person name="Zhan S."/>
            <person name="Merlin C."/>
            <person name="Boore J.L."/>
            <person name="Reppert S.M."/>
        </authorList>
    </citation>
    <scope>NUCLEOTIDE SEQUENCE [LARGE SCALE GENOMIC DNA]</scope>
    <source>
        <strain evidence="1">F-2</strain>
    </source>
</reference>
<name>A0A212FED0_DANPL</name>
<dbReference type="EMBL" id="AGBW02008947">
    <property type="protein sequence ID" value="OWR52109.1"/>
    <property type="molecule type" value="Genomic_DNA"/>
</dbReference>
<protein>
    <submittedName>
        <fullName evidence="1">Uncharacterized protein</fullName>
    </submittedName>
</protein>
<dbReference type="KEGG" id="dpl:KGM_204766"/>
<organism evidence="1 2">
    <name type="scientific">Danaus plexippus plexippus</name>
    <dbReference type="NCBI Taxonomy" id="278856"/>
    <lineage>
        <taxon>Eukaryota</taxon>
        <taxon>Metazoa</taxon>
        <taxon>Ecdysozoa</taxon>
        <taxon>Arthropoda</taxon>
        <taxon>Hexapoda</taxon>
        <taxon>Insecta</taxon>
        <taxon>Pterygota</taxon>
        <taxon>Neoptera</taxon>
        <taxon>Endopterygota</taxon>
        <taxon>Lepidoptera</taxon>
        <taxon>Glossata</taxon>
        <taxon>Ditrysia</taxon>
        <taxon>Papilionoidea</taxon>
        <taxon>Nymphalidae</taxon>
        <taxon>Danainae</taxon>
        <taxon>Danaini</taxon>
        <taxon>Danaina</taxon>
        <taxon>Danaus</taxon>
        <taxon>Danaus</taxon>
    </lineage>
</organism>
<evidence type="ECO:0000313" key="1">
    <source>
        <dbReference type="EMBL" id="OWR52109.1"/>
    </source>
</evidence>
<evidence type="ECO:0000313" key="2">
    <source>
        <dbReference type="Proteomes" id="UP000007151"/>
    </source>
</evidence>
<accession>A0A212FED0</accession>
<gene>
    <name evidence="1" type="ORF">KGM_204766</name>
</gene>
<keyword evidence="2" id="KW-1185">Reference proteome</keyword>
<sequence length="71" mass="7863">MRIETARAPHSVTCSECGSGLRARTTFPRVIRISRYAILKGRVEAPKEARARMSGPEIRSLVIETPPEGEI</sequence>